<keyword evidence="2 7" id="KW-0698">rRNA processing</keyword>
<comment type="catalytic activity">
    <reaction evidence="7">
        <text>adenosine(1518)/adenosine(1519) in 16S rRNA + 4 S-adenosyl-L-methionine = N(6)-dimethyladenosine(1518)/N(6)-dimethyladenosine(1519) in 16S rRNA + 4 S-adenosyl-L-homocysteine + 4 H(+)</text>
        <dbReference type="Rhea" id="RHEA:19609"/>
        <dbReference type="Rhea" id="RHEA-COMP:10232"/>
        <dbReference type="Rhea" id="RHEA-COMP:10233"/>
        <dbReference type="ChEBI" id="CHEBI:15378"/>
        <dbReference type="ChEBI" id="CHEBI:57856"/>
        <dbReference type="ChEBI" id="CHEBI:59789"/>
        <dbReference type="ChEBI" id="CHEBI:74411"/>
        <dbReference type="ChEBI" id="CHEBI:74493"/>
        <dbReference type="EC" id="2.1.1.182"/>
    </reaction>
</comment>
<dbReference type="InterPro" id="IPR023165">
    <property type="entry name" value="rRNA_Ade_diMease-like_C"/>
</dbReference>
<evidence type="ECO:0000256" key="1">
    <source>
        <dbReference type="ARBA" id="ARBA00022490"/>
    </source>
</evidence>
<comment type="caution">
    <text evidence="10">The sequence shown here is derived from an EMBL/GenBank/DDBJ whole genome shotgun (WGS) entry which is preliminary data.</text>
</comment>
<dbReference type="NCBIfam" id="TIGR00755">
    <property type="entry name" value="ksgA"/>
    <property type="match status" value="1"/>
</dbReference>
<gene>
    <name evidence="7 10" type="primary">rsmA</name>
    <name evidence="7" type="synonym">ksgA</name>
    <name evidence="10" type="ORF">L3556_12480</name>
</gene>
<dbReference type="GO" id="GO:0052908">
    <property type="term" value="F:16S rRNA (adenine(1518)-N(6)/adenine(1519)-N(6))-dimethyltransferase activity"/>
    <property type="evidence" value="ECO:0007669"/>
    <property type="project" value="UniProtKB-EC"/>
</dbReference>
<feature type="binding site" evidence="7 8">
    <location>
        <position position="37"/>
    </location>
    <ligand>
        <name>S-adenosyl-L-methionine</name>
        <dbReference type="ChEBI" id="CHEBI:59789"/>
    </ligand>
</feature>
<feature type="binding site" evidence="7 8">
    <location>
        <position position="58"/>
    </location>
    <ligand>
        <name>S-adenosyl-L-methionine</name>
        <dbReference type="ChEBI" id="CHEBI:59789"/>
    </ligand>
</feature>
<evidence type="ECO:0000256" key="6">
    <source>
        <dbReference type="ARBA" id="ARBA00022884"/>
    </source>
</evidence>
<dbReference type="PANTHER" id="PTHR11727">
    <property type="entry name" value="DIMETHYLADENOSINE TRANSFERASE"/>
    <property type="match status" value="1"/>
</dbReference>
<dbReference type="EC" id="2.1.1.182" evidence="7"/>
<dbReference type="PROSITE" id="PS51689">
    <property type="entry name" value="SAM_RNA_A_N6_MT"/>
    <property type="match status" value="1"/>
</dbReference>
<dbReference type="Gene3D" id="3.40.50.150">
    <property type="entry name" value="Vaccinia Virus protein VP39"/>
    <property type="match status" value="1"/>
</dbReference>
<keyword evidence="3 7" id="KW-0489">Methyltransferase</keyword>
<reference evidence="10" key="2">
    <citation type="submission" date="2022-01" db="EMBL/GenBank/DDBJ databases">
        <authorList>
            <person name="Zivanovic Y."/>
            <person name="Moreira D."/>
            <person name="Lopez-Garcia P."/>
        </authorList>
    </citation>
    <scope>NUCLEOTIDE SEQUENCE</scope>
    <source>
        <strain evidence="10">G9</strain>
    </source>
</reference>
<feature type="binding site" evidence="7 8">
    <location>
        <position position="12"/>
    </location>
    <ligand>
        <name>S-adenosyl-L-methionine</name>
        <dbReference type="ChEBI" id="CHEBI:59789"/>
    </ligand>
</feature>
<accession>A0ABT6F1N4</accession>
<feature type="binding site" evidence="7 8">
    <location>
        <position position="82"/>
    </location>
    <ligand>
        <name>S-adenosyl-L-methionine</name>
        <dbReference type="ChEBI" id="CHEBI:59789"/>
    </ligand>
</feature>
<dbReference type="InterPro" id="IPR011530">
    <property type="entry name" value="rRNA_adenine_dimethylase"/>
</dbReference>
<keyword evidence="6 7" id="KW-0694">RNA-binding</keyword>
<evidence type="ECO:0000313" key="11">
    <source>
        <dbReference type="Proteomes" id="UP001154265"/>
    </source>
</evidence>
<keyword evidence="5 7" id="KW-0949">S-adenosyl-L-methionine</keyword>
<evidence type="ECO:0000256" key="4">
    <source>
        <dbReference type="ARBA" id="ARBA00022679"/>
    </source>
</evidence>
<keyword evidence="4 7" id="KW-0808">Transferase</keyword>
<dbReference type="InterPro" id="IPR029063">
    <property type="entry name" value="SAM-dependent_MTases_sf"/>
</dbReference>
<keyword evidence="11" id="KW-1185">Reference proteome</keyword>
<comment type="function">
    <text evidence="7">Specifically dimethylates two adjacent adenosines (A1518 and A1519) in the loop of a conserved hairpin near the 3'-end of 16S rRNA in the 30S particle. May play a critical role in biogenesis of 30S subunits.</text>
</comment>
<evidence type="ECO:0000313" key="10">
    <source>
        <dbReference type="EMBL" id="MDG2991742.1"/>
    </source>
</evidence>
<dbReference type="CDD" id="cd02440">
    <property type="entry name" value="AdoMet_MTases"/>
    <property type="match status" value="1"/>
</dbReference>
<dbReference type="HAMAP" id="MF_00607">
    <property type="entry name" value="16SrRNA_methyltr_A"/>
    <property type="match status" value="1"/>
</dbReference>
<feature type="binding site" evidence="7 8">
    <location>
        <position position="10"/>
    </location>
    <ligand>
        <name>S-adenosyl-L-methionine</name>
        <dbReference type="ChEBI" id="CHEBI:59789"/>
    </ligand>
</feature>
<feature type="domain" description="Ribosomal RNA adenine methylase transferase N-terminal" evidence="9">
    <location>
        <begin position="17"/>
        <end position="192"/>
    </location>
</feature>
<dbReference type="PANTHER" id="PTHR11727:SF7">
    <property type="entry name" value="DIMETHYLADENOSINE TRANSFERASE-RELATED"/>
    <property type="match status" value="1"/>
</dbReference>
<dbReference type="InterPro" id="IPR020596">
    <property type="entry name" value="rRNA_Ade_Mease_Trfase_CS"/>
</dbReference>
<dbReference type="Proteomes" id="UP001154265">
    <property type="component" value="Unassembled WGS sequence"/>
</dbReference>
<evidence type="ECO:0000256" key="2">
    <source>
        <dbReference type="ARBA" id="ARBA00022552"/>
    </source>
</evidence>
<dbReference type="RefSeq" id="WP_277867848.1">
    <property type="nucleotide sequence ID" value="NZ_JAKKUT010000005.1"/>
</dbReference>
<comment type="similarity">
    <text evidence="7">Belongs to the class I-like SAM-binding methyltransferase superfamily. rRNA adenine N(6)-methyltransferase family. RsmA subfamily.</text>
</comment>
<comment type="subcellular location">
    <subcellularLocation>
        <location evidence="7">Cytoplasm</location>
    </subcellularLocation>
</comment>
<reference evidence="10" key="1">
    <citation type="journal article" date="2022" name="Genome Biol. Evol.">
        <title>A New Gene Family Diagnostic for Intracellular Biomineralization of Amorphous Ca Carbonates by Cyanobacteria.</title>
        <authorList>
            <person name="Benzerara K."/>
            <person name="Duprat E."/>
            <person name="Bitard-Feildel T."/>
            <person name="Caumes G."/>
            <person name="Cassier-Chauvat C."/>
            <person name="Chauvat F."/>
            <person name="Dezi M."/>
            <person name="Diop S.I."/>
            <person name="Gaschignard G."/>
            <person name="Gorgen S."/>
            <person name="Gugger M."/>
            <person name="Lopez-Garcia P."/>
            <person name="Millet M."/>
            <person name="Skouri-Panet F."/>
            <person name="Moreira D."/>
            <person name="Callebaut I."/>
        </authorList>
    </citation>
    <scope>NUCLEOTIDE SEQUENCE</scope>
    <source>
        <strain evidence="10">G9</strain>
    </source>
</reference>
<evidence type="ECO:0000256" key="3">
    <source>
        <dbReference type="ARBA" id="ARBA00022603"/>
    </source>
</evidence>
<dbReference type="Gene3D" id="1.10.8.100">
    <property type="entry name" value="Ribosomal RNA adenine dimethylase-like, domain 2"/>
    <property type="match status" value="1"/>
</dbReference>
<dbReference type="EMBL" id="JAKKUT010000005">
    <property type="protein sequence ID" value="MDG2991742.1"/>
    <property type="molecule type" value="Genomic_DNA"/>
</dbReference>
<dbReference type="SUPFAM" id="SSF53335">
    <property type="entry name" value="S-adenosyl-L-methionine-dependent methyltransferases"/>
    <property type="match status" value="1"/>
</dbReference>
<dbReference type="PROSITE" id="PS01131">
    <property type="entry name" value="RRNA_A_DIMETH"/>
    <property type="match status" value="1"/>
</dbReference>
<evidence type="ECO:0000259" key="9">
    <source>
        <dbReference type="SMART" id="SM00650"/>
    </source>
</evidence>
<dbReference type="SMART" id="SM00650">
    <property type="entry name" value="rADc"/>
    <property type="match status" value="1"/>
</dbReference>
<dbReference type="Pfam" id="PF00398">
    <property type="entry name" value="RrnaAD"/>
    <property type="match status" value="1"/>
</dbReference>
<evidence type="ECO:0000256" key="7">
    <source>
        <dbReference type="HAMAP-Rule" id="MF_00607"/>
    </source>
</evidence>
<name>A0ABT6F1N4_9SYNE</name>
<dbReference type="InterPro" id="IPR020598">
    <property type="entry name" value="rRNA_Ade_methylase_Trfase_N"/>
</dbReference>
<protein>
    <recommendedName>
        <fullName evidence="7">Ribosomal RNA small subunit methyltransferase A</fullName>
        <ecNumber evidence="7">2.1.1.182</ecNumber>
    </recommendedName>
    <alternativeName>
        <fullName evidence="7">16S rRNA (adenine(1518)-N(6)/adenine(1519)-N(6))-dimethyltransferase</fullName>
    </alternativeName>
    <alternativeName>
        <fullName evidence="7">16S rRNA dimethyladenosine transferase</fullName>
    </alternativeName>
    <alternativeName>
        <fullName evidence="7">16S rRNA dimethylase</fullName>
    </alternativeName>
    <alternativeName>
        <fullName evidence="7">S-adenosylmethionine-6-N', N'-adenosyl(rRNA) dimethyltransferase</fullName>
    </alternativeName>
</protein>
<proteinExistence type="inferred from homology"/>
<keyword evidence="1 7" id="KW-0963">Cytoplasm</keyword>
<dbReference type="InterPro" id="IPR001737">
    <property type="entry name" value="KsgA/Erm"/>
</dbReference>
<sequence>MRPRKQLGQHWLRSPRVLGEILGAADLSGGDRILEIGPGTGVLTKPLLAQAQEVVSVELDPRAYGTLTKTLTQPNLHLIQGDILELDLDTLPRGCPDKVVANIPYNITGPILMKLLGTMDAPRRPPFERLILLVQREVADRLTAQPSSRAFGALSLRVQYLATCELICPVPATAFHPVPKVASAVIRLRPHATLPTVKDPRWLDHLIKQGFSTRRKMLATALKPILNPDLVRHCLESLGISIKCRGEDLNLDQWIQLSDVLEPN</sequence>
<evidence type="ECO:0000256" key="8">
    <source>
        <dbReference type="PROSITE-ProRule" id="PRU01026"/>
    </source>
</evidence>
<feature type="binding site" evidence="7 8">
    <location>
        <position position="102"/>
    </location>
    <ligand>
        <name>S-adenosyl-L-methionine</name>
        <dbReference type="ChEBI" id="CHEBI:59789"/>
    </ligand>
</feature>
<evidence type="ECO:0000256" key="5">
    <source>
        <dbReference type="ARBA" id="ARBA00022691"/>
    </source>
</evidence>
<organism evidence="10 11">
    <name type="scientific">Candidatus Synechococcus calcipolaris G9</name>
    <dbReference type="NCBI Taxonomy" id="1497997"/>
    <lineage>
        <taxon>Bacteria</taxon>
        <taxon>Bacillati</taxon>
        <taxon>Cyanobacteriota</taxon>
        <taxon>Cyanophyceae</taxon>
        <taxon>Synechococcales</taxon>
        <taxon>Synechococcaceae</taxon>
        <taxon>Synechococcus</taxon>
    </lineage>
</organism>